<proteinExistence type="predicted"/>
<evidence type="ECO:0000313" key="1">
    <source>
        <dbReference type="EMBL" id="KKF35558.1"/>
    </source>
</evidence>
<dbReference type="PATRIC" id="fig|65700.7.peg.2311"/>
<keyword evidence="2" id="KW-1185">Reference proteome</keyword>
<reference evidence="1 2" key="1">
    <citation type="submission" date="2015-01" db="EMBL/GenBank/DDBJ databases">
        <title>Erwinia tracheiphila.</title>
        <authorList>
            <person name="Shapiro L.R."/>
        </authorList>
    </citation>
    <scope>NUCLEOTIDE SEQUENCE [LARGE SCALE GENOMIC DNA]</scope>
    <source>
        <strain evidence="1 2">BuffGH</strain>
    </source>
</reference>
<dbReference type="Proteomes" id="UP000033924">
    <property type="component" value="Unassembled WGS sequence"/>
</dbReference>
<organism evidence="1 2">
    <name type="scientific">Erwinia tracheiphila</name>
    <dbReference type="NCBI Taxonomy" id="65700"/>
    <lineage>
        <taxon>Bacteria</taxon>
        <taxon>Pseudomonadati</taxon>
        <taxon>Pseudomonadota</taxon>
        <taxon>Gammaproteobacteria</taxon>
        <taxon>Enterobacterales</taxon>
        <taxon>Erwiniaceae</taxon>
        <taxon>Erwinia</taxon>
    </lineage>
</organism>
<gene>
    <name evidence="1" type="ORF">SY86_09155</name>
</gene>
<accession>A0A0M2KEB2</accession>
<evidence type="ECO:0000313" key="2">
    <source>
        <dbReference type="Proteomes" id="UP000033924"/>
    </source>
</evidence>
<name>A0A0M2KEB2_9GAMM</name>
<protein>
    <submittedName>
        <fullName evidence="1">Uncharacterized protein</fullName>
    </submittedName>
</protein>
<dbReference type="EMBL" id="JXNU01000003">
    <property type="protein sequence ID" value="KKF35558.1"/>
    <property type="molecule type" value="Genomic_DNA"/>
</dbReference>
<dbReference type="RefSeq" id="WP_046371992.1">
    <property type="nucleotide sequence ID" value="NZ_CP013970.1"/>
</dbReference>
<comment type="caution">
    <text evidence="1">The sequence shown here is derived from an EMBL/GenBank/DDBJ whole genome shotgun (WGS) entry which is preliminary data.</text>
</comment>
<dbReference type="AlphaFoldDB" id="A0A0M2KEB2"/>
<sequence>MVKHVLRTLASESQISYQVLFRRFIEEEPLCIDLFWTTFFRLYPDSPYRYTAYRYFTRSFELYEDEPFMPGEHGWF</sequence>